<feature type="compositionally biased region" description="Pro residues" evidence="13">
    <location>
        <begin position="323"/>
        <end position="334"/>
    </location>
</feature>
<feature type="active site" evidence="11 12">
    <location>
        <position position="149"/>
    </location>
</feature>
<dbReference type="InterPro" id="IPR001012">
    <property type="entry name" value="UBX_dom"/>
</dbReference>
<dbReference type="GO" id="GO:0006508">
    <property type="term" value="P:proteolysis"/>
    <property type="evidence" value="ECO:0007669"/>
    <property type="project" value="UniProtKB-KW"/>
</dbReference>
<accession>C1EGU0</accession>
<evidence type="ECO:0000259" key="14">
    <source>
        <dbReference type="PROSITE" id="PS50033"/>
    </source>
</evidence>
<dbReference type="SMART" id="SM01246">
    <property type="entry name" value="Josephin"/>
    <property type="match status" value="1"/>
</dbReference>
<dbReference type="FunCoup" id="C1EGU0">
    <property type="interactions" value="1185"/>
</dbReference>
<keyword evidence="5" id="KW-0833">Ubl conjugation pathway</keyword>
<feature type="active site" description="Nucleophile" evidence="11">
    <location>
        <position position="14"/>
    </location>
</feature>
<evidence type="ECO:0000256" key="6">
    <source>
        <dbReference type="ARBA" id="ARBA00022801"/>
    </source>
</evidence>
<comment type="subcellular location">
    <subcellularLocation>
        <location evidence="2">Nucleus</location>
    </subcellularLocation>
</comment>
<evidence type="ECO:0000256" key="9">
    <source>
        <dbReference type="ARBA" id="ARBA00023163"/>
    </source>
</evidence>
<protein>
    <recommendedName>
        <fullName evidence="3">ubiquitinyl hydrolase 1</fullName>
        <ecNumber evidence="3">3.4.19.12</ecNumber>
    </recommendedName>
</protein>
<keyword evidence="6 12" id="KW-0378">Hydrolase</keyword>
<evidence type="ECO:0000256" key="4">
    <source>
        <dbReference type="ARBA" id="ARBA00022670"/>
    </source>
</evidence>
<evidence type="ECO:0000259" key="15">
    <source>
        <dbReference type="PROSITE" id="PS50957"/>
    </source>
</evidence>
<evidence type="ECO:0000256" key="7">
    <source>
        <dbReference type="ARBA" id="ARBA00022807"/>
    </source>
</evidence>
<dbReference type="PANTHER" id="PTHR14159">
    <property type="entry name" value="ATAXIN-3-RELATED"/>
    <property type="match status" value="1"/>
</dbReference>
<name>C1EGU0_MICCC</name>
<dbReference type="InterPro" id="IPR033865">
    <property type="entry name" value="Ataxin-3"/>
</dbReference>
<dbReference type="RefSeq" id="XP_002505926.1">
    <property type="nucleotide sequence ID" value="XM_002505880.1"/>
</dbReference>
<evidence type="ECO:0000256" key="10">
    <source>
        <dbReference type="ARBA" id="ARBA00023242"/>
    </source>
</evidence>
<dbReference type="Proteomes" id="UP000002009">
    <property type="component" value="Chromosome 14"/>
</dbReference>
<dbReference type="Pfam" id="PF02099">
    <property type="entry name" value="Josephin"/>
    <property type="match status" value="1"/>
</dbReference>
<dbReference type="GO" id="GO:0005634">
    <property type="term" value="C:nucleus"/>
    <property type="evidence" value="ECO:0007669"/>
    <property type="project" value="UniProtKB-SubCell"/>
</dbReference>
<dbReference type="PROSITE" id="PS50957">
    <property type="entry name" value="JOSEPHIN"/>
    <property type="match status" value="1"/>
</dbReference>
<keyword evidence="8" id="KW-0805">Transcription regulation</keyword>
<feature type="region of interest" description="Disordered" evidence="13">
    <location>
        <begin position="316"/>
        <end position="338"/>
    </location>
</feature>
<dbReference type="InterPro" id="IPR029071">
    <property type="entry name" value="Ubiquitin-like_domsf"/>
</dbReference>
<dbReference type="GeneID" id="8249057"/>
<evidence type="ECO:0000256" key="8">
    <source>
        <dbReference type="ARBA" id="ARBA00023015"/>
    </source>
</evidence>
<dbReference type="eggNOG" id="KOG2935">
    <property type="taxonomic scope" value="Eukaryota"/>
</dbReference>
<organism evidence="16 17">
    <name type="scientific">Micromonas commoda (strain RCC299 / NOUM17 / CCMP2709)</name>
    <name type="common">Picoplanktonic green alga</name>
    <dbReference type="NCBI Taxonomy" id="296587"/>
    <lineage>
        <taxon>Eukaryota</taxon>
        <taxon>Viridiplantae</taxon>
        <taxon>Chlorophyta</taxon>
        <taxon>Mamiellophyceae</taxon>
        <taxon>Mamiellales</taxon>
        <taxon>Mamiellaceae</taxon>
        <taxon>Micromonas</taxon>
    </lineage>
</organism>
<evidence type="ECO:0000256" key="1">
    <source>
        <dbReference type="ARBA" id="ARBA00000707"/>
    </source>
</evidence>
<dbReference type="AlphaFoldDB" id="C1EGU0"/>
<dbReference type="PROSITE" id="PS50330">
    <property type="entry name" value="UIM"/>
    <property type="match status" value="1"/>
</dbReference>
<dbReference type="OrthoDB" id="498556at2759"/>
<dbReference type="GO" id="GO:0016579">
    <property type="term" value="P:protein deubiquitination"/>
    <property type="evidence" value="ECO:0007669"/>
    <property type="project" value="InterPro"/>
</dbReference>
<dbReference type="OMA" id="DQHWFAV"/>
<dbReference type="Gene3D" id="1.10.287.10">
    <property type="entry name" value="S15/NS1, RNA-binding"/>
    <property type="match status" value="1"/>
</dbReference>
<feature type="active site" description="Proton acceptor" evidence="11">
    <location>
        <position position="119"/>
    </location>
</feature>
<dbReference type="InParanoid" id="C1EGU0"/>
<feature type="active site" evidence="12">
    <location>
        <position position="14"/>
    </location>
</feature>
<dbReference type="Pfam" id="PF23625">
    <property type="entry name" value="UIM_2"/>
    <property type="match status" value="1"/>
</dbReference>
<feature type="active site" evidence="12">
    <location>
        <position position="134"/>
    </location>
</feature>
<sequence>MGSLYHEKQVSLLCGVHALNTLLQGPYFTANDLRDIAAEFDQRERDLMKEAGVDSADFLRYMAEDSGNAAVDGNFSIQVLTKALDVWNVDCVPVTGTTHSEALVNTTNELAFLCNLDQHWFAVRKTRTASPTVHAEAAACGDGGWWNFNSMLPAPQPIGTTYLSAFLAQLREERYSIFAVRGNLPDEFGRFGEGGEHGRWVTVHEAAAANRESDRVKAAGRARNIASNMLAKLGAGGWGTIAVPASVAERAGASLGGTTSNADEDAELQAAIAASLGGGNMRAEGAGGGVPSGGVPSTDGGLDDADVARAIAASLEPNHHPSPHPPSDPDPTPVPTAAWAVPEEPGVNEGIALAFRVPGGGRLQRRFRTTDAVGALEAWLGREAGIDFAVHSLTVAFPRRRLTDRGSTLGECGVGDKTALSVESGR</sequence>
<dbReference type="InterPro" id="IPR006155">
    <property type="entry name" value="Josephin"/>
</dbReference>
<keyword evidence="4" id="KW-0645">Protease</keyword>
<feature type="compositionally biased region" description="Gly residues" evidence="13">
    <location>
        <begin position="283"/>
        <end position="292"/>
    </location>
</feature>
<dbReference type="EMBL" id="CP001332">
    <property type="protein sequence ID" value="ACO67184.1"/>
    <property type="molecule type" value="Genomic_DNA"/>
</dbReference>
<evidence type="ECO:0000256" key="3">
    <source>
        <dbReference type="ARBA" id="ARBA00012759"/>
    </source>
</evidence>
<dbReference type="Gene3D" id="3.90.70.40">
    <property type="match status" value="1"/>
</dbReference>
<gene>
    <name evidence="16" type="ORF">MICPUN_104046</name>
</gene>
<dbReference type="KEGG" id="mis:MICPUN_104046"/>
<dbReference type="Gene3D" id="3.10.20.90">
    <property type="entry name" value="Phosphatidylinositol 3-kinase Catalytic Subunit, Chain A, domain 1"/>
    <property type="match status" value="1"/>
</dbReference>
<evidence type="ECO:0000313" key="17">
    <source>
        <dbReference type="Proteomes" id="UP000002009"/>
    </source>
</evidence>
<evidence type="ECO:0000256" key="2">
    <source>
        <dbReference type="ARBA" id="ARBA00004123"/>
    </source>
</evidence>
<dbReference type="PRINTS" id="PR01233">
    <property type="entry name" value="JOSEPHIN"/>
</dbReference>
<evidence type="ECO:0000256" key="12">
    <source>
        <dbReference type="PROSITE-ProRule" id="PRU00331"/>
    </source>
</evidence>
<keyword evidence="17" id="KW-1185">Reference proteome</keyword>
<dbReference type="PANTHER" id="PTHR14159:SF0">
    <property type="entry name" value="ATAXIN-3-RELATED"/>
    <property type="match status" value="1"/>
</dbReference>
<evidence type="ECO:0000256" key="13">
    <source>
        <dbReference type="SAM" id="MobiDB-lite"/>
    </source>
</evidence>
<dbReference type="Pfam" id="PF00789">
    <property type="entry name" value="UBX"/>
    <property type="match status" value="1"/>
</dbReference>
<dbReference type="PROSITE" id="PS50033">
    <property type="entry name" value="UBX"/>
    <property type="match status" value="1"/>
</dbReference>
<evidence type="ECO:0000256" key="11">
    <source>
        <dbReference type="PIRSR" id="PIRSR633865-1"/>
    </source>
</evidence>
<dbReference type="SUPFAM" id="SSF54236">
    <property type="entry name" value="Ubiquitin-like"/>
    <property type="match status" value="1"/>
</dbReference>
<dbReference type="EC" id="3.4.19.12" evidence="3"/>
<keyword evidence="10" id="KW-0539">Nucleus</keyword>
<dbReference type="GO" id="GO:0004843">
    <property type="term" value="F:cysteine-type deubiquitinase activity"/>
    <property type="evidence" value="ECO:0007669"/>
    <property type="project" value="UniProtKB-EC"/>
</dbReference>
<feature type="domain" description="UBX" evidence="14">
    <location>
        <begin position="353"/>
        <end position="422"/>
    </location>
</feature>
<evidence type="ECO:0000256" key="5">
    <source>
        <dbReference type="ARBA" id="ARBA00022786"/>
    </source>
</evidence>
<comment type="catalytic activity">
    <reaction evidence="1">
        <text>Thiol-dependent hydrolysis of ester, thioester, amide, peptide and isopeptide bonds formed by the C-terminal Gly of ubiquitin (a 76-residue protein attached to proteins as an intracellular targeting signal).</text>
        <dbReference type="EC" id="3.4.19.12"/>
    </reaction>
</comment>
<keyword evidence="7" id="KW-0788">Thiol protease</keyword>
<keyword evidence="9" id="KW-0804">Transcription</keyword>
<reference evidence="16 17" key="1">
    <citation type="journal article" date="2009" name="Science">
        <title>Green evolution and dynamic adaptations revealed by genomes of the marine picoeukaryotes Micromonas.</title>
        <authorList>
            <person name="Worden A.Z."/>
            <person name="Lee J.H."/>
            <person name="Mock T."/>
            <person name="Rouze P."/>
            <person name="Simmons M.P."/>
            <person name="Aerts A.L."/>
            <person name="Allen A.E."/>
            <person name="Cuvelier M.L."/>
            <person name="Derelle E."/>
            <person name="Everett M.V."/>
            <person name="Foulon E."/>
            <person name="Grimwood J."/>
            <person name="Gundlach H."/>
            <person name="Henrissat B."/>
            <person name="Napoli C."/>
            <person name="McDonald S.M."/>
            <person name="Parker M.S."/>
            <person name="Rombauts S."/>
            <person name="Salamov A."/>
            <person name="Von Dassow P."/>
            <person name="Badger J.H."/>
            <person name="Coutinho P.M."/>
            <person name="Demir E."/>
            <person name="Dubchak I."/>
            <person name="Gentemann C."/>
            <person name="Eikrem W."/>
            <person name="Gready J.E."/>
            <person name="John U."/>
            <person name="Lanier W."/>
            <person name="Lindquist E.A."/>
            <person name="Lucas S."/>
            <person name="Mayer K.F."/>
            <person name="Moreau H."/>
            <person name="Not F."/>
            <person name="Otillar R."/>
            <person name="Panaud O."/>
            <person name="Pangilinan J."/>
            <person name="Paulsen I."/>
            <person name="Piegu B."/>
            <person name="Poliakov A."/>
            <person name="Robbens S."/>
            <person name="Schmutz J."/>
            <person name="Toulza E."/>
            <person name="Wyss T."/>
            <person name="Zelensky A."/>
            <person name="Zhou K."/>
            <person name="Armbrust E.V."/>
            <person name="Bhattacharya D."/>
            <person name="Goodenough U.W."/>
            <person name="Van de Peer Y."/>
            <person name="Grigoriev I.V."/>
        </authorList>
    </citation>
    <scope>NUCLEOTIDE SEQUENCE [LARGE SCALE GENOMIC DNA]</scope>
    <source>
        <strain evidence="17">RCC299 / NOUM17</strain>
    </source>
</reference>
<dbReference type="InterPro" id="IPR003903">
    <property type="entry name" value="UIM_dom"/>
</dbReference>
<proteinExistence type="predicted"/>
<feature type="region of interest" description="Disordered" evidence="13">
    <location>
        <begin position="283"/>
        <end position="303"/>
    </location>
</feature>
<feature type="domain" description="Josephin" evidence="15">
    <location>
        <begin position="1"/>
        <end position="195"/>
    </location>
</feature>
<evidence type="ECO:0000313" key="16">
    <source>
        <dbReference type="EMBL" id="ACO67184.1"/>
    </source>
</evidence>
<dbReference type="STRING" id="296587.C1EGU0"/>
<dbReference type="Pfam" id="PF02809">
    <property type="entry name" value="UIM"/>
    <property type="match status" value="1"/>
</dbReference>